<name>A0A544UA21_LYSSH</name>
<dbReference type="Gene3D" id="1.10.357.10">
    <property type="entry name" value="Tetracycline Repressor, domain 2"/>
    <property type="match status" value="1"/>
</dbReference>
<dbReference type="GO" id="GO:0003677">
    <property type="term" value="F:DNA binding"/>
    <property type="evidence" value="ECO:0007669"/>
    <property type="project" value="UniProtKB-UniRule"/>
</dbReference>
<dbReference type="AlphaFoldDB" id="A0A544UA21"/>
<dbReference type="EMBL" id="SADV01000021">
    <property type="protein sequence ID" value="TQR28976.1"/>
    <property type="molecule type" value="Genomic_DNA"/>
</dbReference>
<dbReference type="Pfam" id="PF00440">
    <property type="entry name" value="TetR_N"/>
    <property type="match status" value="1"/>
</dbReference>
<evidence type="ECO:0000313" key="5">
    <source>
        <dbReference type="Proteomes" id="UP000317944"/>
    </source>
</evidence>
<dbReference type="PROSITE" id="PS01081">
    <property type="entry name" value="HTH_TETR_1"/>
    <property type="match status" value="1"/>
</dbReference>
<feature type="DNA-binding region" description="H-T-H motif" evidence="2">
    <location>
        <begin position="41"/>
        <end position="60"/>
    </location>
</feature>
<organism evidence="4 5">
    <name type="scientific">Lysinibacillus sphaericus</name>
    <name type="common">Bacillus sphaericus</name>
    <dbReference type="NCBI Taxonomy" id="1421"/>
    <lineage>
        <taxon>Bacteria</taxon>
        <taxon>Bacillati</taxon>
        <taxon>Bacillota</taxon>
        <taxon>Bacilli</taxon>
        <taxon>Bacillales</taxon>
        <taxon>Bacillaceae</taxon>
        <taxon>Lysinibacillus</taxon>
    </lineage>
</organism>
<dbReference type="SUPFAM" id="SSF48498">
    <property type="entry name" value="Tetracyclin repressor-like, C-terminal domain"/>
    <property type="match status" value="1"/>
</dbReference>
<accession>A0A544UA21</accession>
<evidence type="ECO:0000256" key="1">
    <source>
        <dbReference type="ARBA" id="ARBA00023125"/>
    </source>
</evidence>
<gene>
    <name evidence="4" type="ORF">C7Y47_18975</name>
</gene>
<reference evidence="4 5" key="1">
    <citation type="submission" date="2018-03" db="EMBL/GenBank/DDBJ databases">
        <title>Aerobic endospore-forming bacteria genome sequencing and assembly.</title>
        <authorList>
            <person name="Cavalcante D.A."/>
            <person name="Driks A."/>
            <person name="Putonti C."/>
            <person name="De-Souza M.T."/>
        </authorList>
    </citation>
    <scope>NUCLEOTIDE SEQUENCE [LARGE SCALE GENOMIC DNA]</scope>
    <source>
        <strain evidence="4 5">SDF0037</strain>
    </source>
</reference>
<comment type="caution">
    <text evidence="4">The sequence shown here is derived from an EMBL/GenBank/DDBJ whole genome shotgun (WGS) entry which is preliminary data.</text>
</comment>
<dbReference type="OrthoDB" id="2356263at2"/>
<dbReference type="InterPro" id="IPR001647">
    <property type="entry name" value="HTH_TetR"/>
</dbReference>
<dbReference type="InterPro" id="IPR050109">
    <property type="entry name" value="HTH-type_TetR-like_transc_reg"/>
</dbReference>
<protein>
    <submittedName>
        <fullName evidence="4">TetR/AcrR family transcriptional regulator</fullName>
    </submittedName>
</protein>
<dbReference type="SUPFAM" id="SSF46689">
    <property type="entry name" value="Homeodomain-like"/>
    <property type="match status" value="1"/>
</dbReference>
<dbReference type="InterPro" id="IPR036271">
    <property type="entry name" value="Tet_transcr_reg_TetR-rel_C_sf"/>
</dbReference>
<feature type="domain" description="HTH tetR-type" evidence="3">
    <location>
        <begin position="18"/>
        <end position="78"/>
    </location>
</feature>
<evidence type="ECO:0000256" key="2">
    <source>
        <dbReference type="PROSITE-ProRule" id="PRU00335"/>
    </source>
</evidence>
<proteinExistence type="predicted"/>
<dbReference type="PROSITE" id="PS50977">
    <property type="entry name" value="HTH_TETR_2"/>
    <property type="match status" value="1"/>
</dbReference>
<dbReference type="Gene3D" id="1.10.10.60">
    <property type="entry name" value="Homeodomain-like"/>
    <property type="match status" value="1"/>
</dbReference>
<dbReference type="PANTHER" id="PTHR30328:SF54">
    <property type="entry name" value="HTH-TYPE TRANSCRIPTIONAL REPRESSOR SCO4008"/>
    <property type="match status" value="1"/>
</dbReference>
<evidence type="ECO:0000259" key="3">
    <source>
        <dbReference type="PROSITE" id="PS50977"/>
    </source>
</evidence>
<dbReference type="InterPro" id="IPR009057">
    <property type="entry name" value="Homeodomain-like_sf"/>
</dbReference>
<dbReference type="GO" id="GO:0006355">
    <property type="term" value="P:regulation of DNA-templated transcription"/>
    <property type="evidence" value="ECO:0007669"/>
    <property type="project" value="UniProtKB-ARBA"/>
</dbReference>
<keyword evidence="1 2" id="KW-0238">DNA-binding</keyword>
<dbReference type="PRINTS" id="PR00455">
    <property type="entry name" value="HTHTETR"/>
</dbReference>
<dbReference type="RefSeq" id="WP_142510179.1">
    <property type="nucleotide sequence ID" value="NZ_SADV01000021.1"/>
</dbReference>
<dbReference type="InterPro" id="IPR023772">
    <property type="entry name" value="DNA-bd_HTH_TetR-type_CS"/>
</dbReference>
<dbReference type="PANTHER" id="PTHR30328">
    <property type="entry name" value="TRANSCRIPTIONAL REPRESSOR"/>
    <property type="match status" value="1"/>
</dbReference>
<dbReference type="Proteomes" id="UP000317944">
    <property type="component" value="Unassembled WGS sequence"/>
</dbReference>
<sequence>MNINNDTNNQKKLTFIEAARQTQIVECAIETIASLGFAQASLAKIAKRAGISTGVISYHFKNKETLIRHVIEKVYTSGDSYMRPLIQSATSARDMLSVYLESNIAFMSTHKTYMLALLEIWSGIRLKEGKESFVFNLQEAAIYDLEQILQYGQKNGEFRTFSSRVMAITIRQAIDAVPPQIMMNPELDLDAYAQELITLFKLATDKSETL</sequence>
<evidence type="ECO:0000313" key="4">
    <source>
        <dbReference type="EMBL" id="TQR28976.1"/>
    </source>
</evidence>